<comment type="catalytic activity">
    <reaction evidence="9">
        <text>L-serine + acetyl-CoA = O-acetyl-L-serine + CoA</text>
        <dbReference type="Rhea" id="RHEA:24560"/>
        <dbReference type="ChEBI" id="CHEBI:33384"/>
        <dbReference type="ChEBI" id="CHEBI:57287"/>
        <dbReference type="ChEBI" id="CHEBI:57288"/>
        <dbReference type="ChEBI" id="CHEBI:58340"/>
        <dbReference type="EC" id="2.3.1.30"/>
    </reaction>
</comment>
<keyword evidence="5" id="KW-0028">Amino-acid biosynthesis</keyword>
<dbReference type="PANTHER" id="PTHR42811">
    <property type="entry name" value="SERINE ACETYLTRANSFERASE"/>
    <property type="match status" value="1"/>
</dbReference>
<dbReference type="CDD" id="cd03354">
    <property type="entry name" value="LbH_SAT"/>
    <property type="match status" value="1"/>
</dbReference>
<reference evidence="11 12" key="1">
    <citation type="submission" date="2024-02" db="EMBL/GenBank/DDBJ databases">
        <title>Haloferula sargassicola NBRC 104335.</title>
        <authorList>
            <person name="Ichikawa N."/>
            <person name="Katano-Makiyama Y."/>
            <person name="Hidaka K."/>
        </authorList>
    </citation>
    <scope>NUCLEOTIDE SEQUENCE [LARGE SCALE GENOMIC DNA]</scope>
    <source>
        <strain evidence="11 12">NBRC 104335</strain>
    </source>
</reference>
<evidence type="ECO:0000256" key="6">
    <source>
        <dbReference type="ARBA" id="ARBA00022679"/>
    </source>
</evidence>
<dbReference type="InterPro" id="IPR010493">
    <property type="entry name" value="Ser_AcTrfase_N"/>
</dbReference>
<evidence type="ECO:0000256" key="9">
    <source>
        <dbReference type="ARBA" id="ARBA00049486"/>
    </source>
</evidence>
<dbReference type="InterPro" id="IPR001451">
    <property type="entry name" value="Hexapep"/>
</dbReference>
<keyword evidence="7" id="KW-0677">Repeat</keyword>
<name>A0ABP9UHR1_9BACT</name>
<dbReference type="InterPro" id="IPR053376">
    <property type="entry name" value="Serine_acetyltransferase"/>
</dbReference>
<feature type="domain" description="Serine acetyltransferase N-terminal" evidence="10">
    <location>
        <begin position="30"/>
        <end position="134"/>
    </location>
</feature>
<dbReference type="EMBL" id="BAABRI010000001">
    <property type="protein sequence ID" value="GAA5480882.1"/>
    <property type="molecule type" value="Genomic_DNA"/>
</dbReference>
<comment type="caution">
    <text evidence="11">The sequence shown here is derived from an EMBL/GenBank/DDBJ whole genome shotgun (WGS) entry which is preliminary data.</text>
</comment>
<evidence type="ECO:0000256" key="4">
    <source>
        <dbReference type="ARBA" id="ARBA00018522"/>
    </source>
</evidence>
<dbReference type="Gene3D" id="2.160.10.10">
    <property type="entry name" value="Hexapeptide repeat proteins"/>
    <property type="match status" value="1"/>
</dbReference>
<dbReference type="InterPro" id="IPR011004">
    <property type="entry name" value="Trimer_LpxA-like_sf"/>
</dbReference>
<keyword evidence="8" id="KW-0012">Acyltransferase</keyword>
<evidence type="ECO:0000256" key="8">
    <source>
        <dbReference type="ARBA" id="ARBA00023315"/>
    </source>
</evidence>
<dbReference type="NCBIfam" id="NF041874">
    <property type="entry name" value="EPS_EpsC"/>
    <property type="match status" value="1"/>
</dbReference>
<evidence type="ECO:0000313" key="12">
    <source>
        <dbReference type="Proteomes" id="UP001476282"/>
    </source>
</evidence>
<comment type="similarity">
    <text evidence="2">Belongs to the transferase hexapeptide repeat family.</text>
</comment>
<dbReference type="Pfam" id="PF00132">
    <property type="entry name" value="Hexapep"/>
    <property type="match status" value="1"/>
</dbReference>
<proteinExistence type="inferred from homology"/>
<evidence type="ECO:0000256" key="3">
    <source>
        <dbReference type="ARBA" id="ARBA00013266"/>
    </source>
</evidence>
<dbReference type="InterPro" id="IPR005881">
    <property type="entry name" value="Ser_O-AcTrfase"/>
</dbReference>
<dbReference type="PROSITE" id="PS00101">
    <property type="entry name" value="HEXAPEP_TRANSFERASES"/>
    <property type="match status" value="1"/>
</dbReference>
<dbReference type="Proteomes" id="UP001476282">
    <property type="component" value="Unassembled WGS sequence"/>
</dbReference>
<dbReference type="SMART" id="SM00971">
    <property type="entry name" value="SATase_N"/>
    <property type="match status" value="1"/>
</dbReference>
<dbReference type="NCBIfam" id="TIGR01172">
    <property type="entry name" value="cysE"/>
    <property type="match status" value="1"/>
</dbReference>
<dbReference type="Pfam" id="PF06426">
    <property type="entry name" value="SATase_N"/>
    <property type="match status" value="1"/>
</dbReference>
<dbReference type="InterPro" id="IPR042122">
    <property type="entry name" value="Ser_AcTrfase_N_sf"/>
</dbReference>
<accession>A0ABP9UHR1</accession>
<organism evidence="11 12">
    <name type="scientific">Haloferula sargassicola</name>
    <dbReference type="NCBI Taxonomy" id="490096"/>
    <lineage>
        <taxon>Bacteria</taxon>
        <taxon>Pseudomonadati</taxon>
        <taxon>Verrucomicrobiota</taxon>
        <taxon>Verrucomicrobiia</taxon>
        <taxon>Verrucomicrobiales</taxon>
        <taxon>Verrucomicrobiaceae</taxon>
        <taxon>Haloferula</taxon>
    </lineage>
</organism>
<dbReference type="Gene3D" id="1.10.3130.10">
    <property type="entry name" value="serine acetyltransferase, domain 1"/>
    <property type="match status" value="1"/>
</dbReference>
<dbReference type="InterPro" id="IPR018357">
    <property type="entry name" value="Hexapep_transf_CS"/>
</dbReference>
<evidence type="ECO:0000256" key="5">
    <source>
        <dbReference type="ARBA" id="ARBA00022605"/>
    </source>
</evidence>
<comment type="pathway">
    <text evidence="1">Amino-acid biosynthesis; L-cysteine biosynthesis; L-cysteine from L-serine: step 1/2.</text>
</comment>
<sequence>MESTQHTQAKAGSAKHVRICESRDIDVAEIWREVVERARLTAGTEPGLSKLVEDIVLSRSGLGEALAVRLSRKLAREDMTREELHPLLFDVLNENPWIVASAARDLQAIVERDPACDSPLHPLLFFKGFLAISTYRISHQFWRARRCALAYYFQSLASEVFGVDIHPAAEIGCGIMLDHATSFVVGETAIIEDDVSILHEVTLGGTGKATGNRHPIVRSGVLLGAGAKILGRVEIGEGAKVGAGSVVLNDVPPHSTVAGVPAVVVGLSSSFSPALDMDQRLVCEAVRRRESEASQS</sequence>
<evidence type="ECO:0000256" key="2">
    <source>
        <dbReference type="ARBA" id="ARBA00007274"/>
    </source>
</evidence>
<evidence type="ECO:0000256" key="1">
    <source>
        <dbReference type="ARBA" id="ARBA00004876"/>
    </source>
</evidence>
<gene>
    <name evidence="11" type="primary">cysE</name>
    <name evidence="11" type="ORF">Hsar01_00086</name>
</gene>
<dbReference type="InterPro" id="IPR045304">
    <property type="entry name" value="LbH_SAT"/>
</dbReference>
<dbReference type="SUPFAM" id="SSF51161">
    <property type="entry name" value="Trimeric LpxA-like enzymes"/>
    <property type="match status" value="1"/>
</dbReference>
<keyword evidence="6" id="KW-0808">Transferase</keyword>
<keyword evidence="12" id="KW-1185">Reference proteome</keyword>
<dbReference type="EC" id="2.3.1.30" evidence="3"/>
<protein>
    <recommendedName>
        <fullName evidence="4">Serine acetyltransferase</fullName>
        <ecNumber evidence="3">2.3.1.30</ecNumber>
    </recommendedName>
</protein>
<evidence type="ECO:0000256" key="7">
    <source>
        <dbReference type="ARBA" id="ARBA00022737"/>
    </source>
</evidence>
<evidence type="ECO:0000259" key="10">
    <source>
        <dbReference type="SMART" id="SM00971"/>
    </source>
</evidence>
<dbReference type="RefSeq" id="WP_353565041.1">
    <property type="nucleotide sequence ID" value="NZ_BAABRI010000001.1"/>
</dbReference>
<evidence type="ECO:0000313" key="11">
    <source>
        <dbReference type="EMBL" id="GAA5480882.1"/>
    </source>
</evidence>